<dbReference type="Proteomes" id="UP001178507">
    <property type="component" value="Unassembled WGS sequence"/>
</dbReference>
<keyword evidence="1" id="KW-1133">Transmembrane helix</keyword>
<evidence type="ECO:0000313" key="4">
    <source>
        <dbReference type="Proteomes" id="UP001178507"/>
    </source>
</evidence>
<keyword evidence="1" id="KW-0472">Membrane</keyword>
<dbReference type="InterPro" id="IPR000884">
    <property type="entry name" value="TSP1_rpt"/>
</dbReference>
<evidence type="ECO:0000256" key="2">
    <source>
        <dbReference type="SAM" id="SignalP"/>
    </source>
</evidence>
<protein>
    <submittedName>
        <fullName evidence="3">Uncharacterized protein</fullName>
    </submittedName>
</protein>
<evidence type="ECO:0000256" key="1">
    <source>
        <dbReference type="SAM" id="Phobius"/>
    </source>
</evidence>
<dbReference type="EMBL" id="CAUJNA010000491">
    <property type="protein sequence ID" value="CAJ1377802.1"/>
    <property type="molecule type" value="Genomic_DNA"/>
</dbReference>
<feature type="chain" id="PRO_5041277196" evidence="2">
    <location>
        <begin position="17"/>
        <end position="1770"/>
    </location>
</feature>
<dbReference type="PROSITE" id="PS50092">
    <property type="entry name" value="TSP1"/>
    <property type="match status" value="1"/>
</dbReference>
<keyword evidence="1" id="KW-0812">Transmembrane</keyword>
<keyword evidence="2" id="KW-0732">Signal</keyword>
<feature type="signal peptide" evidence="2">
    <location>
        <begin position="1"/>
        <end position="16"/>
    </location>
</feature>
<keyword evidence="4" id="KW-1185">Reference proteome</keyword>
<organism evidence="3 4">
    <name type="scientific">Effrenium voratum</name>
    <dbReference type="NCBI Taxonomy" id="2562239"/>
    <lineage>
        <taxon>Eukaryota</taxon>
        <taxon>Sar</taxon>
        <taxon>Alveolata</taxon>
        <taxon>Dinophyceae</taxon>
        <taxon>Suessiales</taxon>
        <taxon>Symbiodiniaceae</taxon>
        <taxon>Effrenium</taxon>
    </lineage>
</organism>
<proteinExistence type="predicted"/>
<dbReference type="InterPro" id="IPR036383">
    <property type="entry name" value="TSP1_rpt_sf"/>
</dbReference>
<name>A0AA36HYQ9_9DINO</name>
<gene>
    <name evidence="3" type="ORF">EVOR1521_LOCUS6512</name>
</gene>
<dbReference type="Gene3D" id="2.20.100.10">
    <property type="entry name" value="Thrombospondin type-1 (TSP1) repeat"/>
    <property type="match status" value="1"/>
</dbReference>
<accession>A0AA36HYQ9</accession>
<sequence length="1770" mass="188848">MLRFLLLCEGLWRVLGDDATVSSSTATSAYQIRPGWEFSVEVQGTNFDVINDKILLIPSDASCGDTVVSPRGKYSSAAEYYDLMCDGIGKAPTKLVCSGVQVYQAGTYTICICDASATSRPVPPSAGSNDTTTTSTTMTAAPCNTPARFWLGGLDKGVVTVNGPRNEGALTWRAGKSDRLIIQGTGLSSGDRIRIVDASVDCFDPTHSKVMHPAVATDTPYADPSGQRNDGGETQERWLDVGVMVPGIYQVCWCSANLNGCANDADFTTKVAALVVGGPTANVIQTFECITGVACTLPITGSGLTDNDRIFIIADYLECGYAQQSSAVSQGAGTGGTRSSGSASLSRFGGLIMGRHGNFKVCWCGSYDAFTNPTGCSTMEQYTVYAGNVTSGGPIQGQVDRPPVGVPFIYTITGWGMSDVDRIRIVDKDVICGQAGASVHSLGLEASTVPNGQPSRVEGDASMNRTSVSWTNIVAREMRTYRVCWCAHNYQGCNQDAHFALDVGVINPRGAANTTMISAIPGRPFSLTVNAADGSTLTGDDRIRIVRSEVSDGKCGGFGTSVMSPAVSDIACWPTCVDSPVFGAPQMGTNNESEVWDPVLIMESGEYNICWCNSGNGGCDSDQDFAFKAGVIIATGVDIGLHFHCAAYFPCVVEVPLTDGLSSSDYLQMVPAAPSARCGTDTRAPATSFSRGTRVKGYTGRDTDGKDVVIFEFGSPQAPGVYLACYCQGNVCSGATSDQDFFQQAGQVTVMGLQGRDDYHKCYLRGTCKLSLRGAGLDEQDALMLVDPMDNCAQTGQPVSFSVDGSQFYTGAGDRIFIGTFASSTNEGLESWSFELGSPVRTGRFRLCYCSRTRATNSMCQDRVDFDQPAGELFVRGSEFSSELRCDQGEPCYVTARGAQFSNLDRMILLKTGSTGSTNHSCGMINGGQYPHWSSALTPQTIQPDAILPDLWAATWLITSVREPGTYHICYCANIVGGGLCVDSGTTYYERFQHELGTVRVTGSILAVRQVGITPTHWKPKLPAAPYAVSVEVDVLTTFMKYTCIATTRPAPEGFVPTKSDLENCTVDIDLLTDRQKFFPRCWGIGTTVETVTEMGPNVVHVPTHVPQSNLDTAVNMHVWCFPRDLCSNDRCVMPANNEGLLVPLTGGLVSYSNNWAATVATPFSLRLPLASDFDLGDEWARLKIITHDSACDTTQLHRSVMGITCLESGVGKCEPAPTSTLSSGSWGSGRELMWSGIAVNRADTFHVCYCDRHYASMCMAWVKVGTLQVKGPQVAGSMRFVANPGESAQITVQGVGLATEDRLRIIPQTVGCMAVQEASTTMAAATTSARRLQFTSVFDFRSGAAAANGTEASWEILISVEGTYNVCWCGGLENSCTAPDEFQVPLGTLQVAQKRDCQVTDWWVVDECNKVCGGGEVNMRRAITQEATGGGEACPSQSELYKVEQCNMNPCPLARLDRVVVEPAKLYAGSPFQLTIEGEWLDPDSDRIVLVDKDQVCGATQVHHGGAACDQYSSSNYRLVCGNGVSSIRMQRPGTYKICVCDASASIQKSFDGTTNITTGNFEAAGVIGSGCATPDLYIHNPEEGAILEVFEAPVPQSTVEQPGLDPGVTVAIVAGVLFGLAMLGLAGACWARQRAKAKHKAKVADEATSKEGKDGRSGSASVLRVLLPVDGLPTWHRCTGAGPAERTAVLAGAHDGRRLLRHGPSWYTGFAGRLRLDGPQTNVGASTAGAAAFPAPRGDGVTSHTNSWAITQGSWRWKELRGPRLRIQ</sequence>
<reference evidence="3" key="1">
    <citation type="submission" date="2023-08" db="EMBL/GenBank/DDBJ databases">
        <authorList>
            <person name="Chen Y."/>
            <person name="Shah S."/>
            <person name="Dougan E. K."/>
            <person name="Thang M."/>
            <person name="Chan C."/>
        </authorList>
    </citation>
    <scope>NUCLEOTIDE SEQUENCE</scope>
</reference>
<comment type="caution">
    <text evidence="3">The sequence shown here is derived from an EMBL/GenBank/DDBJ whole genome shotgun (WGS) entry which is preliminary data.</text>
</comment>
<evidence type="ECO:0000313" key="3">
    <source>
        <dbReference type="EMBL" id="CAJ1377802.1"/>
    </source>
</evidence>
<feature type="transmembrane region" description="Helical" evidence="1">
    <location>
        <begin position="1610"/>
        <end position="1633"/>
    </location>
</feature>